<sequence>MSSGPEKEIVLVTGATNGIGLDTVIHIASASPHYHVIIGARNLSKGEEVLKQVQSSPSIQGTLSVVQIDATSDTSISDAAKKVEQGHSRLDVLINNAGICPEQDPEAWPSRDTLRNTFETNVFGPTIITQNFIPLLKRSTNPRIINVSSVLGSIGLISDHSGGFSSAKYPAYRMSKAALNMLTAYEYFQLKPEGFKIWTYCPGFVVTDLGRDREVREKNGVESSETSAKGLLQIVQGERDEDVGGFVGRYGQKYGW</sequence>
<dbReference type="GO" id="GO:0019748">
    <property type="term" value="P:secondary metabolic process"/>
    <property type="evidence" value="ECO:0007669"/>
    <property type="project" value="TreeGrafter"/>
</dbReference>
<evidence type="ECO:0000256" key="1">
    <source>
        <dbReference type="ARBA" id="ARBA00006484"/>
    </source>
</evidence>
<dbReference type="PANTHER" id="PTHR43544">
    <property type="entry name" value="SHORT-CHAIN DEHYDROGENASE/REDUCTASE"/>
    <property type="match status" value="1"/>
</dbReference>
<organism evidence="3 4">
    <name type="scientific">Pyrenophora seminiperda CCB06</name>
    <dbReference type="NCBI Taxonomy" id="1302712"/>
    <lineage>
        <taxon>Eukaryota</taxon>
        <taxon>Fungi</taxon>
        <taxon>Dikarya</taxon>
        <taxon>Ascomycota</taxon>
        <taxon>Pezizomycotina</taxon>
        <taxon>Dothideomycetes</taxon>
        <taxon>Pleosporomycetidae</taxon>
        <taxon>Pleosporales</taxon>
        <taxon>Pleosporineae</taxon>
        <taxon>Pleosporaceae</taxon>
        <taxon>Pyrenophora</taxon>
    </lineage>
</organism>
<dbReference type="PRINTS" id="PR00081">
    <property type="entry name" value="GDHRDH"/>
</dbReference>
<gene>
    <name evidence="3" type="ORF">GMOD_00008255</name>
</gene>
<dbReference type="Pfam" id="PF00106">
    <property type="entry name" value="adh_short"/>
    <property type="match status" value="1"/>
</dbReference>
<dbReference type="EMBL" id="KE747816">
    <property type="protein sequence ID" value="RMZ68544.1"/>
    <property type="molecule type" value="Genomic_DNA"/>
</dbReference>
<dbReference type="OrthoDB" id="7289984at2759"/>
<proteinExistence type="inferred from homology"/>
<name>A0A3M7M2C2_9PLEO</name>
<dbReference type="Gene3D" id="3.40.50.720">
    <property type="entry name" value="NAD(P)-binding Rossmann-like Domain"/>
    <property type="match status" value="1"/>
</dbReference>
<dbReference type="SUPFAM" id="SSF51735">
    <property type="entry name" value="NAD(P)-binding Rossmann-fold domains"/>
    <property type="match status" value="1"/>
</dbReference>
<comment type="similarity">
    <text evidence="1 2">Belongs to the short-chain dehydrogenases/reductases (SDR) family.</text>
</comment>
<keyword evidence="4" id="KW-1185">Reference proteome</keyword>
<evidence type="ECO:0000256" key="2">
    <source>
        <dbReference type="RuleBase" id="RU000363"/>
    </source>
</evidence>
<dbReference type="InterPro" id="IPR036291">
    <property type="entry name" value="NAD(P)-bd_dom_sf"/>
</dbReference>
<dbReference type="InterPro" id="IPR002347">
    <property type="entry name" value="SDR_fam"/>
</dbReference>
<dbReference type="Proteomes" id="UP000265663">
    <property type="component" value="Unassembled WGS sequence"/>
</dbReference>
<evidence type="ECO:0000313" key="3">
    <source>
        <dbReference type="EMBL" id="RMZ68544.1"/>
    </source>
</evidence>
<dbReference type="InterPro" id="IPR051468">
    <property type="entry name" value="Fungal_SecMetab_SDRs"/>
</dbReference>
<dbReference type="PRINTS" id="PR00080">
    <property type="entry name" value="SDRFAMILY"/>
</dbReference>
<accession>A0A3M7M2C2</accession>
<reference evidence="3 4" key="1">
    <citation type="journal article" date="2014" name="PLoS ONE">
        <title>De novo Genome Assembly of the Fungal Plant Pathogen Pyrenophora semeniperda.</title>
        <authorList>
            <person name="Soliai M.M."/>
            <person name="Meyer S.E."/>
            <person name="Udall J.A."/>
            <person name="Elzinga D.E."/>
            <person name="Hermansen R.A."/>
            <person name="Bodily P.M."/>
            <person name="Hart A.A."/>
            <person name="Coleman C.E."/>
        </authorList>
    </citation>
    <scope>NUCLEOTIDE SEQUENCE [LARGE SCALE GENOMIC DNA]</scope>
    <source>
        <strain evidence="3 4">CCB06</strain>
        <tissue evidence="3">Mycelium</tissue>
    </source>
</reference>
<dbReference type="GO" id="GO:0005737">
    <property type="term" value="C:cytoplasm"/>
    <property type="evidence" value="ECO:0007669"/>
    <property type="project" value="TreeGrafter"/>
</dbReference>
<dbReference type="GO" id="GO:0016491">
    <property type="term" value="F:oxidoreductase activity"/>
    <property type="evidence" value="ECO:0007669"/>
    <property type="project" value="TreeGrafter"/>
</dbReference>
<evidence type="ECO:0000313" key="4">
    <source>
        <dbReference type="Proteomes" id="UP000265663"/>
    </source>
</evidence>
<dbReference type="PANTHER" id="PTHR43544:SF32">
    <property type="entry name" value="CHAIN DEHYDROGENASE, PUTATIVE (AFU_ORTHOLOGUE AFUA_5G01530)-RELATED"/>
    <property type="match status" value="1"/>
</dbReference>
<dbReference type="AlphaFoldDB" id="A0A3M7M2C2"/>
<protein>
    <submittedName>
        <fullName evidence="3">Short chain dehydrogenase</fullName>
    </submittedName>
</protein>